<proteinExistence type="predicted"/>
<name>A0A6C0JR62_9ZZZZ</name>
<organism evidence="1">
    <name type="scientific">viral metagenome</name>
    <dbReference type="NCBI Taxonomy" id="1070528"/>
    <lineage>
        <taxon>unclassified sequences</taxon>
        <taxon>metagenomes</taxon>
        <taxon>organismal metagenomes</taxon>
    </lineage>
</organism>
<dbReference type="EMBL" id="MN740684">
    <property type="protein sequence ID" value="QHU07170.1"/>
    <property type="molecule type" value="Genomic_DNA"/>
</dbReference>
<reference evidence="1" key="1">
    <citation type="journal article" date="2020" name="Nature">
        <title>Giant virus diversity and host interactions through global metagenomics.</title>
        <authorList>
            <person name="Schulz F."/>
            <person name="Roux S."/>
            <person name="Paez-Espino D."/>
            <person name="Jungbluth S."/>
            <person name="Walsh D.A."/>
            <person name="Denef V.J."/>
            <person name="McMahon K.D."/>
            <person name="Konstantinidis K.T."/>
            <person name="Eloe-Fadrosh E.A."/>
            <person name="Kyrpides N.C."/>
            <person name="Woyke T."/>
        </authorList>
    </citation>
    <scope>NUCLEOTIDE SEQUENCE</scope>
    <source>
        <strain evidence="1">GVMAG-S-1040241-154</strain>
    </source>
</reference>
<evidence type="ECO:0000313" key="1">
    <source>
        <dbReference type="EMBL" id="QHU07170.1"/>
    </source>
</evidence>
<accession>A0A6C0JR62</accession>
<dbReference type="AlphaFoldDB" id="A0A6C0JR62"/>
<sequence length="347" mass="41536">MKRILILGSNIIGLYNAMKYYETDLVIDIIDKKCNMHLDTVDNYIYNLYNDNHKSYINLLKKFNITSIPLSIKYNERIYNIINIVVEKVKLLPYNVYLSYTFIDLCKCILTNTDYDILNKELNYSNILNCINAYDFINIFTNDLSKKINYYYITNDNINLLITKMINHLISNKNIKIHYNLKCQKLDFNYSTNKFIFNNNQYDYVICTFSKKNIIELNIWNTKQKNLLNNSVYNINLYNIKNFIDILINININTNLIENKTNINNILLDQLQVVYPQNNYKIRFISLWNININCNTYFKDKNKEKIKFLFNNKLFISNLCYCKNNLFINYVLDDIDSTSFIKLKKKK</sequence>
<protein>
    <submittedName>
        <fullName evidence="1">Uncharacterized protein</fullName>
    </submittedName>
</protein>